<dbReference type="EMBL" id="CAICTM010001024">
    <property type="protein sequence ID" value="CAB9519556.1"/>
    <property type="molecule type" value="Genomic_DNA"/>
</dbReference>
<evidence type="ECO:0000313" key="3">
    <source>
        <dbReference type="Proteomes" id="UP001153069"/>
    </source>
</evidence>
<sequence>MELRDMQRPTIATRDPWDKPVSIPDPHVAVSRMSDTSRRGRDIDAMGYSSRSNDGGGNKGVPPSGCDSSACTDTSRNLFRNFHRSEEAFYSNVRAATVSPGSTPTQTAVRRRSYRGTTVPRLPPRVTSLDSAITEDSFDENVRFDKSMTGSSRNISSSFGNDSSMDYSRNVQPTTRITPTQTAMRRRSYSRPMAPRLPPRVTSLDSAKSDGSNDSGNKHQQQQLDRSMAGSSRNIWGNDMSMEGSSGLMVMDQSSNRNISAKAFSTARRMAEAHRRQRNKRWERKLCDASERSVGPEVTSPHTSKRNLMADESIEKHLQDQQRRSDDSIPPHVDVMGCSSSNNNNHNSMSTFGGLTCADLDDDEITFYSRSPGSLPARNNTWAHEKSEEEMPRLQPMSEAEQRASRMRRSSFTSNRDGQVLMPPQEPEQQASRRRSSTSLSAGSKEGPVPTFLDKSYLRNLAARHRNSMYSRSASGVGSEGGGDRYGGSRSSTPGAVSPPESPPQPHHLRPRRPSTSFRSQPRPTQTRRPSLPMQQQHSPPPRDYHHNDGYPAQHQQRQPEQPQPGMIEICPGLSVPLRGSDETRNAVANKFYATNILCFGCATEICTIADVQYTICPHCKIISPVEDDTFDGEKLEYRWGLGLGFTRDDLRDMQAEIAAAAFAY</sequence>
<evidence type="ECO:0000313" key="2">
    <source>
        <dbReference type="EMBL" id="CAB9519556.1"/>
    </source>
</evidence>
<feature type="compositionally biased region" description="Basic and acidic residues" evidence="1">
    <location>
        <begin position="316"/>
        <end position="329"/>
    </location>
</feature>
<keyword evidence="3" id="KW-1185">Reference proteome</keyword>
<proteinExistence type="predicted"/>
<name>A0A9N8EHV6_9STRA</name>
<feature type="compositionally biased region" description="Polar residues" evidence="1">
    <location>
        <begin position="99"/>
        <end position="108"/>
    </location>
</feature>
<feature type="region of interest" description="Disordered" evidence="1">
    <location>
        <begin position="469"/>
        <end position="573"/>
    </location>
</feature>
<organism evidence="2 3">
    <name type="scientific">Seminavis robusta</name>
    <dbReference type="NCBI Taxonomy" id="568900"/>
    <lineage>
        <taxon>Eukaryota</taxon>
        <taxon>Sar</taxon>
        <taxon>Stramenopiles</taxon>
        <taxon>Ochrophyta</taxon>
        <taxon>Bacillariophyta</taxon>
        <taxon>Bacillariophyceae</taxon>
        <taxon>Bacillariophycidae</taxon>
        <taxon>Naviculales</taxon>
        <taxon>Naviculaceae</taxon>
        <taxon>Seminavis</taxon>
    </lineage>
</organism>
<feature type="compositionally biased region" description="Polar residues" evidence="1">
    <location>
        <begin position="203"/>
        <end position="235"/>
    </location>
</feature>
<comment type="caution">
    <text evidence="2">The sequence shown here is derived from an EMBL/GenBank/DDBJ whole genome shotgun (WGS) entry which is preliminary data.</text>
</comment>
<gene>
    <name evidence="2" type="ORF">SEMRO_1026_G232870.1</name>
</gene>
<feature type="region of interest" description="Disordered" evidence="1">
    <location>
        <begin position="97"/>
        <end position="125"/>
    </location>
</feature>
<feature type="region of interest" description="Disordered" evidence="1">
    <location>
        <begin position="1"/>
        <end position="68"/>
    </location>
</feature>
<dbReference type="Proteomes" id="UP001153069">
    <property type="component" value="Unassembled WGS sequence"/>
</dbReference>
<feature type="region of interest" description="Disordered" evidence="1">
    <location>
        <begin position="316"/>
        <end position="344"/>
    </location>
</feature>
<feature type="region of interest" description="Disordered" evidence="1">
    <location>
        <begin position="369"/>
        <end position="452"/>
    </location>
</feature>
<evidence type="ECO:0000256" key="1">
    <source>
        <dbReference type="SAM" id="MobiDB-lite"/>
    </source>
</evidence>
<feature type="compositionally biased region" description="Low complexity" evidence="1">
    <location>
        <begin position="519"/>
        <end position="533"/>
    </location>
</feature>
<feature type="compositionally biased region" description="Low complexity" evidence="1">
    <location>
        <begin position="552"/>
        <end position="565"/>
    </location>
</feature>
<feature type="region of interest" description="Disordered" evidence="1">
    <location>
        <begin position="144"/>
        <end position="240"/>
    </location>
</feature>
<protein>
    <submittedName>
        <fullName evidence="2">Uncharacterized protein</fullName>
    </submittedName>
</protein>
<dbReference type="OrthoDB" id="56503at2759"/>
<feature type="compositionally biased region" description="Polar residues" evidence="1">
    <location>
        <begin position="369"/>
        <end position="382"/>
    </location>
</feature>
<feature type="compositionally biased region" description="Polar residues" evidence="1">
    <location>
        <begin position="148"/>
        <end position="183"/>
    </location>
</feature>
<feature type="compositionally biased region" description="Basic and acidic residues" evidence="1">
    <location>
        <begin position="35"/>
        <end position="44"/>
    </location>
</feature>
<reference evidence="2" key="1">
    <citation type="submission" date="2020-06" db="EMBL/GenBank/DDBJ databases">
        <authorList>
            <consortium name="Plant Systems Biology data submission"/>
        </authorList>
    </citation>
    <scope>NUCLEOTIDE SEQUENCE</scope>
    <source>
        <strain evidence="2">D6</strain>
    </source>
</reference>
<feature type="compositionally biased region" description="Basic and acidic residues" evidence="1">
    <location>
        <begin position="383"/>
        <end position="392"/>
    </location>
</feature>
<dbReference type="AlphaFoldDB" id="A0A9N8EHV6"/>
<accession>A0A9N8EHV6</accession>